<keyword evidence="2" id="KW-1185">Reference proteome</keyword>
<proteinExistence type="predicted"/>
<evidence type="ECO:0000313" key="2">
    <source>
        <dbReference type="Proteomes" id="UP000830768"/>
    </source>
</evidence>
<protein>
    <submittedName>
        <fullName evidence="1">Uncharacterized protein</fullName>
    </submittedName>
</protein>
<name>A0ACD3Z7V2_FUSSC</name>
<dbReference type="Proteomes" id="UP000830768">
    <property type="component" value="Chromosome 6"/>
</dbReference>
<sequence>MHYECFSAEVLECTTAATTAISTFKAKTVPPAPEPDHDPVTWPDIEWIPSYETYRQGVEILAATADERPKSLPEGWPNEVNHPRAWAGSDFKSADDYVFKFTSEDIAEIEKALATFKVLLEEGRQSPDPDAVNRDTFPLPNLGPKLKEVSATVHDGTGFSILRGLDPSKYSTLYNVLVYLGVTTYIADLRGCQDYDGRMLVMPFHNDCCNILSLYAYDVSAEGGESLLASGAKIYNEIAATRPDVIRLLADDNWVFGEFHNGDYHKRPLLHQFSHGPGFVYSRRPLTGAWFSPHYPGVPAMTEEYAEALDMVHFTAEKHALEVRLQRSSKWRVVSY</sequence>
<dbReference type="EMBL" id="CP090035">
    <property type="protein sequence ID" value="UPK97195.1"/>
    <property type="molecule type" value="Genomic_DNA"/>
</dbReference>
<gene>
    <name evidence="1" type="ORF">LCI18_008130</name>
</gene>
<accession>A0ACD3Z7V2</accession>
<organism evidence="1 2">
    <name type="scientific">Fusarium solani subsp. cucurbitae</name>
    <name type="common">Neocosmosporum cucurbitae</name>
    <dbReference type="NCBI Taxonomy" id="2747967"/>
    <lineage>
        <taxon>Eukaryota</taxon>
        <taxon>Fungi</taxon>
        <taxon>Dikarya</taxon>
        <taxon>Ascomycota</taxon>
        <taxon>Pezizomycotina</taxon>
        <taxon>Sordariomycetes</taxon>
        <taxon>Hypocreomycetidae</taxon>
        <taxon>Hypocreales</taxon>
        <taxon>Nectriaceae</taxon>
        <taxon>Fusarium</taxon>
        <taxon>Fusarium solani species complex</taxon>
    </lineage>
</organism>
<evidence type="ECO:0000313" key="1">
    <source>
        <dbReference type="EMBL" id="UPK97195.1"/>
    </source>
</evidence>
<reference evidence="1" key="1">
    <citation type="submission" date="2021-11" db="EMBL/GenBank/DDBJ databases">
        <title>Fusarium solani-melongenae Genome sequencing and assembly.</title>
        <authorList>
            <person name="Xie S."/>
            <person name="Huang L."/>
            <person name="Zhang X."/>
        </authorList>
    </citation>
    <scope>NUCLEOTIDE SEQUENCE</scope>
    <source>
        <strain evidence="1">CRI 24-3</strain>
    </source>
</reference>